<dbReference type="OrthoDB" id="9801445at2"/>
<dbReference type="AlphaFoldDB" id="A0A561PQH7"/>
<keyword evidence="7" id="KW-1185">Reference proteome</keyword>
<organism evidence="6 7">
    <name type="scientific">Chitinophaga polysaccharea</name>
    <dbReference type="NCBI Taxonomy" id="1293035"/>
    <lineage>
        <taxon>Bacteria</taxon>
        <taxon>Pseudomonadati</taxon>
        <taxon>Bacteroidota</taxon>
        <taxon>Chitinophagia</taxon>
        <taxon>Chitinophagales</taxon>
        <taxon>Chitinophagaceae</taxon>
        <taxon>Chitinophaga</taxon>
    </lineage>
</organism>
<dbReference type="PANTHER" id="PTHR35005:SF1">
    <property type="entry name" value="2-AMINO-5-FORMYLAMINO-6-RIBOSYLAMINOPYRIMIDIN-4(3H)-ONE 5'-MONOPHOSPHATE DEFORMYLASE"/>
    <property type="match status" value="1"/>
</dbReference>
<sequence length="228" mass="25079">MKEWIHLTSDEICQLDRGLPVIVPLGLIESHGPHLAVSVDTDTANYFARKVCEETGAILAPVINYGFADEMAGYAGTLGLTANTYMQVIADVCLALCQKGFFKVILITGHGANKIPCELSFCKVWEQYPSFKGVCWNWWSDCGIEGIHHADKGETEVALALGTVAHMDRVRDFTVKKPWYKVRSRFELEAESGGINGKPSEADVVNGRYIVEKATSALIKKVKAAIED</sequence>
<dbReference type="Gene3D" id="3.40.50.10310">
    <property type="entry name" value="Creatininase"/>
    <property type="match status" value="1"/>
</dbReference>
<dbReference type="PANTHER" id="PTHR35005">
    <property type="entry name" value="3-DEHYDRO-SCYLLO-INOSOSE HYDROLASE"/>
    <property type="match status" value="1"/>
</dbReference>
<keyword evidence="4" id="KW-0862">Zinc</keyword>
<proteinExistence type="inferred from homology"/>
<dbReference type="RefSeq" id="WP_145670366.1">
    <property type="nucleotide sequence ID" value="NZ_VIWO01000004.1"/>
</dbReference>
<comment type="caution">
    <text evidence="6">The sequence shown here is derived from an EMBL/GenBank/DDBJ whole genome shotgun (WGS) entry which is preliminary data.</text>
</comment>
<evidence type="ECO:0000256" key="4">
    <source>
        <dbReference type="ARBA" id="ARBA00022833"/>
    </source>
</evidence>
<comment type="cofactor">
    <cofactor evidence="1">
        <name>Zn(2+)</name>
        <dbReference type="ChEBI" id="CHEBI:29105"/>
    </cofactor>
</comment>
<comment type="similarity">
    <text evidence="5">Belongs to the creatininase superfamily.</text>
</comment>
<dbReference type="Proteomes" id="UP000320811">
    <property type="component" value="Unassembled WGS sequence"/>
</dbReference>
<name>A0A561PQH7_9BACT</name>
<evidence type="ECO:0000313" key="6">
    <source>
        <dbReference type="EMBL" id="TWF40360.1"/>
    </source>
</evidence>
<reference evidence="6 7" key="1">
    <citation type="submission" date="2019-06" db="EMBL/GenBank/DDBJ databases">
        <title>Sorghum-associated microbial communities from plants grown in Nebraska, USA.</title>
        <authorList>
            <person name="Schachtman D."/>
        </authorList>
    </citation>
    <scope>NUCLEOTIDE SEQUENCE [LARGE SCALE GENOMIC DNA]</scope>
    <source>
        <strain evidence="6 7">1209</strain>
    </source>
</reference>
<evidence type="ECO:0000256" key="3">
    <source>
        <dbReference type="ARBA" id="ARBA00022801"/>
    </source>
</evidence>
<dbReference type="GO" id="GO:0016811">
    <property type="term" value="F:hydrolase activity, acting on carbon-nitrogen (but not peptide) bonds, in linear amides"/>
    <property type="evidence" value="ECO:0007669"/>
    <property type="project" value="TreeGrafter"/>
</dbReference>
<evidence type="ECO:0000313" key="7">
    <source>
        <dbReference type="Proteomes" id="UP000320811"/>
    </source>
</evidence>
<dbReference type="Pfam" id="PF02633">
    <property type="entry name" value="Creatininase"/>
    <property type="match status" value="1"/>
</dbReference>
<keyword evidence="2" id="KW-0479">Metal-binding</keyword>
<gene>
    <name evidence="6" type="ORF">FHW36_10442</name>
</gene>
<accession>A0A561PQH7</accession>
<evidence type="ECO:0000256" key="5">
    <source>
        <dbReference type="ARBA" id="ARBA00024029"/>
    </source>
</evidence>
<dbReference type="EMBL" id="VIWO01000004">
    <property type="protein sequence ID" value="TWF40360.1"/>
    <property type="molecule type" value="Genomic_DNA"/>
</dbReference>
<dbReference type="GO" id="GO:0046872">
    <property type="term" value="F:metal ion binding"/>
    <property type="evidence" value="ECO:0007669"/>
    <property type="project" value="UniProtKB-KW"/>
</dbReference>
<keyword evidence="3 6" id="KW-0378">Hydrolase</keyword>
<protein>
    <submittedName>
        <fullName evidence="6">Creatinine amidohydrolase</fullName>
    </submittedName>
</protein>
<dbReference type="InterPro" id="IPR003785">
    <property type="entry name" value="Creatininase/forma_Hydrolase"/>
</dbReference>
<evidence type="ECO:0000256" key="2">
    <source>
        <dbReference type="ARBA" id="ARBA00022723"/>
    </source>
</evidence>
<evidence type="ECO:0000256" key="1">
    <source>
        <dbReference type="ARBA" id="ARBA00001947"/>
    </source>
</evidence>
<dbReference type="SUPFAM" id="SSF102215">
    <property type="entry name" value="Creatininase"/>
    <property type="match status" value="1"/>
</dbReference>
<dbReference type="GO" id="GO:0009231">
    <property type="term" value="P:riboflavin biosynthetic process"/>
    <property type="evidence" value="ECO:0007669"/>
    <property type="project" value="TreeGrafter"/>
</dbReference>
<dbReference type="InterPro" id="IPR024087">
    <property type="entry name" value="Creatininase-like_sf"/>
</dbReference>